<name>A0A453HAI2_AEGTS</name>
<dbReference type="EnsemblPlants" id="AET4Gv20128100.17">
    <property type="protein sequence ID" value="AET4Gv20128100.17"/>
    <property type="gene ID" value="AET4Gv20128100"/>
</dbReference>
<feature type="region of interest" description="Disordered" evidence="1">
    <location>
        <begin position="18"/>
        <end position="99"/>
    </location>
</feature>
<feature type="compositionally biased region" description="Basic residues" evidence="1">
    <location>
        <begin position="65"/>
        <end position="84"/>
    </location>
</feature>
<reference evidence="3" key="1">
    <citation type="journal article" date="2014" name="Science">
        <title>Ancient hybridizations among the ancestral genomes of bread wheat.</title>
        <authorList>
            <consortium name="International Wheat Genome Sequencing Consortium,"/>
            <person name="Marcussen T."/>
            <person name="Sandve S.R."/>
            <person name="Heier L."/>
            <person name="Spannagl M."/>
            <person name="Pfeifer M."/>
            <person name="Jakobsen K.S."/>
            <person name="Wulff B.B."/>
            <person name="Steuernagel B."/>
            <person name="Mayer K.F."/>
            <person name="Olsen O.A."/>
        </authorList>
    </citation>
    <scope>NUCLEOTIDE SEQUENCE [LARGE SCALE GENOMIC DNA]</scope>
    <source>
        <strain evidence="3">cv. AL8/78</strain>
    </source>
</reference>
<reference evidence="3" key="2">
    <citation type="journal article" date="2017" name="Nat. Plants">
        <title>The Aegilops tauschii genome reveals multiple impacts of transposons.</title>
        <authorList>
            <person name="Zhao G."/>
            <person name="Zou C."/>
            <person name="Li K."/>
            <person name="Wang K."/>
            <person name="Li T."/>
            <person name="Gao L."/>
            <person name="Zhang X."/>
            <person name="Wang H."/>
            <person name="Yang Z."/>
            <person name="Liu X."/>
            <person name="Jiang W."/>
            <person name="Mao L."/>
            <person name="Kong X."/>
            <person name="Jiao Y."/>
            <person name="Jia J."/>
        </authorList>
    </citation>
    <scope>NUCLEOTIDE SEQUENCE [LARGE SCALE GENOMIC DNA]</scope>
    <source>
        <strain evidence="3">cv. AL8/78</strain>
    </source>
</reference>
<reference evidence="2" key="4">
    <citation type="submission" date="2019-03" db="UniProtKB">
        <authorList>
            <consortium name="EnsemblPlants"/>
        </authorList>
    </citation>
    <scope>IDENTIFICATION</scope>
</reference>
<keyword evidence="3" id="KW-1185">Reference proteome</keyword>
<organism evidence="2 3">
    <name type="scientific">Aegilops tauschii subsp. strangulata</name>
    <name type="common">Goatgrass</name>
    <dbReference type="NCBI Taxonomy" id="200361"/>
    <lineage>
        <taxon>Eukaryota</taxon>
        <taxon>Viridiplantae</taxon>
        <taxon>Streptophyta</taxon>
        <taxon>Embryophyta</taxon>
        <taxon>Tracheophyta</taxon>
        <taxon>Spermatophyta</taxon>
        <taxon>Magnoliopsida</taxon>
        <taxon>Liliopsida</taxon>
        <taxon>Poales</taxon>
        <taxon>Poaceae</taxon>
        <taxon>BOP clade</taxon>
        <taxon>Pooideae</taxon>
        <taxon>Triticodae</taxon>
        <taxon>Triticeae</taxon>
        <taxon>Triticinae</taxon>
        <taxon>Aegilops</taxon>
    </lineage>
</organism>
<protein>
    <submittedName>
        <fullName evidence="2">Uncharacterized protein</fullName>
    </submittedName>
</protein>
<accession>A0A453HAI2</accession>
<reference evidence="2" key="5">
    <citation type="journal article" date="2021" name="G3 (Bethesda)">
        <title>Aegilops tauschii genome assembly Aet v5.0 features greater sequence contiguity and improved annotation.</title>
        <authorList>
            <person name="Wang L."/>
            <person name="Zhu T."/>
            <person name="Rodriguez J.C."/>
            <person name="Deal K.R."/>
            <person name="Dubcovsky J."/>
            <person name="McGuire P.E."/>
            <person name="Lux T."/>
            <person name="Spannagl M."/>
            <person name="Mayer K.F.X."/>
            <person name="Baldrich P."/>
            <person name="Meyers B.C."/>
            <person name="Huo N."/>
            <person name="Gu Y.Q."/>
            <person name="Zhou H."/>
            <person name="Devos K.M."/>
            <person name="Bennetzen J.L."/>
            <person name="Unver T."/>
            <person name="Budak H."/>
            <person name="Gulick P.J."/>
            <person name="Galiba G."/>
            <person name="Kalapos B."/>
            <person name="Nelson D.R."/>
            <person name="Li P."/>
            <person name="You F.M."/>
            <person name="Luo M.C."/>
            <person name="Dvorak J."/>
        </authorList>
    </citation>
    <scope>NUCLEOTIDE SEQUENCE [LARGE SCALE GENOMIC DNA]</scope>
    <source>
        <strain evidence="2">cv. AL8/78</strain>
    </source>
</reference>
<sequence length="99" mass="10944">KKVLLFLDNEPAVLGELKEKNGSRCRSSGGAPMGPGAGRRRRAHKRRGRHTARPRGGAGGEALRRGHKRRTRSLARNQRGRSGHPWRLGSMQEDEGRSS</sequence>
<feature type="compositionally biased region" description="Basic residues" evidence="1">
    <location>
        <begin position="38"/>
        <end position="53"/>
    </location>
</feature>
<dbReference type="Gramene" id="AET4Gv20128100.17">
    <property type="protein sequence ID" value="AET4Gv20128100.17"/>
    <property type="gene ID" value="AET4Gv20128100"/>
</dbReference>
<proteinExistence type="predicted"/>
<dbReference type="Proteomes" id="UP000015105">
    <property type="component" value="Chromosome 4D"/>
</dbReference>
<evidence type="ECO:0000313" key="3">
    <source>
        <dbReference type="Proteomes" id="UP000015105"/>
    </source>
</evidence>
<dbReference type="AlphaFoldDB" id="A0A453HAI2"/>
<reference evidence="2" key="3">
    <citation type="journal article" date="2017" name="Nature">
        <title>Genome sequence of the progenitor of the wheat D genome Aegilops tauschii.</title>
        <authorList>
            <person name="Luo M.C."/>
            <person name="Gu Y.Q."/>
            <person name="Puiu D."/>
            <person name="Wang H."/>
            <person name="Twardziok S.O."/>
            <person name="Deal K.R."/>
            <person name="Huo N."/>
            <person name="Zhu T."/>
            <person name="Wang L."/>
            <person name="Wang Y."/>
            <person name="McGuire P.E."/>
            <person name="Liu S."/>
            <person name="Long H."/>
            <person name="Ramasamy R.K."/>
            <person name="Rodriguez J.C."/>
            <person name="Van S.L."/>
            <person name="Yuan L."/>
            <person name="Wang Z."/>
            <person name="Xia Z."/>
            <person name="Xiao L."/>
            <person name="Anderson O.D."/>
            <person name="Ouyang S."/>
            <person name="Liang Y."/>
            <person name="Zimin A.V."/>
            <person name="Pertea G."/>
            <person name="Qi P."/>
            <person name="Bennetzen J.L."/>
            <person name="Dai X."/>
            <person name="Dawson M.W."/>
            <person name="Muller H.G."/>
            <person name="Kugler K."/>
            <person name="Rivarola-Duarte L."/>
            <person name="Spannagl M."/>
            <person name="Mayer K.F.X."/>
            <person name="Lu F.H."/>
            <person name="Bevan M.W."/>
            <person name="Leroy P."/>
            <person name="Li P."/>
            <person name="You F.M."/>
            <person name="Sun Q."/>
            <person name="Liu Z."/>
            <person name="Lyons E."/>
            <person name="Wicker T."/>
            <person name="Salzberg S.L."/>
            <person name="Devos K.M."/>
            <person name="Dvorak J."/>
        </authorList>
    </citation>
    <scope>NUCLEOTIDE SEQUENCE [LARGE SCALE GENOMIC DNA]</scope>
    <source>
        <strain evidence="2">cv. AL8/78</strain>
    </source>
</reference>
<evidence type="ECO:0000256" key="1">
    <source>
        <dbReference type="SAM" id="MobiDB-lite"/>
    </source>
</evidence>
<evidence type="ECO:0000313" key="2">
    <source>
        <dbReference type="EnsemblPlants" id="AET4Gv20128100.17"/>
    </source>
</evidence>